<dbReference type="Proteomes" id="UP001235712">
    <property type="component" value="Unassembled WGS sequence"/>
</dbReference>
<dbReference type="RefSeq" id="WP_307246556.1">
    <property type="nucleotide sequence ID" value="NZ_JAUSQZ010000001.1"/>
</dbReference>
<keyword evidence="2" id="KW-1185">Reference proteome</keyword>
<evidence type="ECO:0000313" key="1">
    <source>
        <dbReference type="EMBL" id="MDP9828896.1"/>
    </source>
</evidence>
<sequence>MRLRAFLGIGLIVVLSACGGRGDVQVVEAASASSPGTDCGSFTLAAGERISDRAADCFLGAVTAGDAARLEVTFPTVEGDEIVQTYRHEQAGEVVVTTGRDGEAQQTQSCTDPVRASVSFTFGACRQALS</sequence>
<dbReference type="EMBL" id="JAUSQZ010000001">
    <property type="protein sequence ID" value="MDP9828896.1"/>
    <property type="molecule type" value="Genomic_DNA"/>
</dbReference>
<accession>A0ABT9P871</accession>
<organism evidence="1 2">
    <name type="scientific">Kineosporia succinea</name>
    <dbReference type="NCBI Taxonomy" id="84632"/>
    <lineage>
        <taxon>Bacteria</taxon>
        <taxon>Bacillati</taxon>
        <taxon>Actinomycetota</taxon>
        <taxon>Actinomycetes</taxon>
        <taxon>Kineosporiales</taxon>
        <taxon>Kineosporiaceae</taxon>
        <taxon>Kineosporia</taxon>
    </lineage>
</organism>
<comment type="caution">
    <text evidence="1">The sequence shown here is derived from an EMBL/GenBank/DDBJ whole genome shotgun (WGS) entry which is preliminary data.</text>
</comment>
<evidence type="ECO:0000313" key="2">
    <source>
        <dbReference type="Proteomes" id="UP001235712"/>
    </source>
</evidence>
<reference evidence="1 2" key="1">
    <citation type="submission" date="2023-07" db="EMBL/GenBank/DDBJ databases">
        <title>Sequencing the genomes of 1000 actinobacteria strains.</title>
        <authorList>
            <person name="Klenk H.-P."/>
        </authorList>
    </citation>
    <scope>NUCLEOTIDE SEQUENCE [LARGE SCALE GENOMIC DNA]</scope>
    <source>
        <strain evidence="1 2">DSM 44388</strain>
    </source>
</reference>
<protein>
    <submittedName>
        <fullName evidence="1">Uncharacterized protein</fullName>
    </submittedName>
</protein>
<proteinExistence type="predicted"/>
<dbReference type="PROSITE" id="PS51257">
    <property type="entry name" value="PROKAR_LIPOPROTEIN"/>
    <property type="match status" value="1"/>
</dbReference>
<name>A0ABT9P871_9ACTN</name>
<gene>
    <name evidence="1" type="ORF">J2S57_004645</name>
</gene>